<dbReference type="SMART" id="SM00530">
    <property type="entry name" value="HTH_XRE"/>
    <property type="match status" value="1"/>
</dbReference>
<accession>A0A931FDT9</accession>
<dbReference type="Pfam" id="PF13424">
    <property type="entry name" value="TPR_12"/>
    <property type="match status" value="2"/>
</dbReference>
<dbReference type="Gene3D" id="1.10.260.40">
    <property type="entry name" value="lambda repressor-like DNA-binding domains"/>
    <property type="match status" value="1"/>
</dbReference>
<dbReference type="SUPFAM" id="SSF52540">
    <property type="entry name" value="P-loop containing nucleoside triphosphate hydrolases"/>
    <property type="match status" value="1"/>
</dbReference>
<dbReference type="InterPro" id="IPR019734">
    <property type="entry name" value="TPR_rpt"/>
</dbReference>
<dbReference type="InterPro" id="IPR001387">
    <property type="entry name" value="Cro/C1-type_HTH"/>
</dbReference>
<dbReference type="PANTHER" id="PTHR47691:SF3">
    <property type="entry name" value="HTH-TYPE TRANSCRIPTIONAL REGULATOR RV0890C-RELATED"/>
    <property type="match status" value="1"/>
</dbReference>
<dbReference type="SUPFAM" id="SSF47413">
    <property type="entry name" value="lambda repressor-like DNA-binding domains"/>
    <property type="match status" value="1"/>
</dbReference>
<evidence type="ECO:0000259" key="1">
    <source>
        <dbReference type="PROSITE" id="PS50943"/>
    </source>
</evidence>
<dbReference type="SUPFAM" id="SSF48452">
    <property type="entry name" value="TPR-like"/>
    <property type="match status" value="1"/>
</dbReference>
<keyword evidence="3" id="KW-1185">Reference proteome</keyword>
<dbReference type="InterPro" id="IPR002182">
    <property type="entry name" value="NB-ARC"/>
</dbReference>
<dbReference type="Pfam" id="PF13560">
    <property type="entry name" value="HTH_31"/>
    <property type="match status" value="1"/>
</dbReference>
<dbReference type="PROSITE" id="PS50943">
    <property type="entry name" value="HTH_CROC1"/>
    <property type="match status" value="1"/>
</dbReference>
<dbReference type="InterPro" id="IPR010982">
    <property type="entry name" value="Lambda_DNA-bd_dom_sf"/>
</dbReference>
<proteinExistence type="predicted"/>
<dbReference type="Pfam" id="PF00931">
    <property type="entry name" value="NB-ARC"/>
    <property type="match status" value="1"/>
</dbReference>
<dbReference type="GO" id="GO:0003677">
    <property type="term" value="F:DNA binding"/>
    <property type="evidence" value="ECO:0007669"/>
    <property type="project" value="InterPro"/>
</dbReference>
<protein>
    <submittedName>
        <fullName evidence="2">Tetratricopeptide repeat protein</fullName>
    </submittedName>
</protein>
<dbReference type="Gene3D" id="3.40.50.300">
    <property type="entry name" value="P-loop containing nucleotide triphosphate hydrolases"/>
    <property type="match status" value="1"/>
</dbReference>
<dbReference type="Proteomes" id="UP000657385">
    <property type="component" value="Unassembled WGS sequence"/>
</dbReference>
<dbReference type="EMBL" id="JADPRT010000007">
    <property type="protein sequence ID" value="MBF9069918.1"/>
    <property type="molecule type" value="Genomic_DNA"/>
</dbReference>
<dbReference type="AlphaFoldDB" id="A0A931FDT9"/>
<dbReference type="InterPro" id="IPR027417">
    <property type="entry name" value="P-loop_NTPase"/>
</dbReference>
<dbReference type="SMART" id="SM00028">
    <property type="entry name" value="TPR"/>
    <property type="match status" value="5"/>
</dbReference>
<name>A0A931FDT9_9ACTN</name>
<gene>
    <name evidence="2" type="ORF">I2501_18000</name>
</gene>
<dbReference type="PANTHER" id="PTHR47691">
    <property type="entry name" value="REGULATOR-RELATED"/>
    <property type="match status" value="1"/>
</dbReference>
<dbReference type="PRINTS" id="PR00364">
    <property type="entry name" value="DISEASERSIST"/>
</dbReference>
<comment type="caution">
    <text evidence="2">The sequence shown here is derived from an EMBL/GenBank/DDBJ whole genome shotgun (WGS) entry which is preliminary data.</text>
</comment>
<evidence type="ECO:0000313" key="2">
    <source>
        <dbReference type="EMBL" id="MBF9069918.1"/>
    </source>
</evidence>
<evidence type="ECO:0000313" key="3">
    <source>
        <dbReference type="Proteomes" id="UP000657385"/>
    </source>
</evidence>
<dbReference type="Gene3D" id="1.25.40.10">
    <property type="entry name" value="Tetratricopeptide repeat domain"/>
    <property type="match status" value="1"/>
</dbReference>
<sequence length="751" mass="80364">MGEFGDLLRACRLKVGWTQEHLAERSGVSNHAISMLESGRRRPRLSTVSRLADAMALEPADRNRIVSAVNAQGSAAPAGVGGSPSRPAELQADLHDFTGRSAVTEQLAALLQDHCAGPVPPVVLTAISGAGGVGKTTLAVHVAHQVIHSFPDGQLQVDLQGAEAEPTAPHDVLARFLRALGVAPEQIPADADERAARYRTLLADRRVLVFLDNVRDAAQIRPLLPGAGRTRVLITSRSTLPGLDGAARLTLDRLTAEEASALLRRIIGDAAVDAEPGAAAEALDACAGLPLAIRLAGSRLVARPDWSVRDLAGLLADETRRLNELRVEDRAVRATFAVSYRNLPPAQARAFRLLGSSPGPTTSLEAAAALLGMSAAEASGLLGDLAATSLIELTGTGRFRQHDLIRVYAAECAAEEPPGERDAATDRLLTWLLYSSEAASRRLYPGRRHLDLPDAEPGCHPKEFADQDEALTWSASEGDCLVAAVTAAAQTGRHRIAWQLANTMWELFDLRPEQPGRVRTYEAAVASAQKLDDLEAESWALNALGAAYLEAPRLADAEDCLLRSLEIRGRLGDVRGQASCMGNLGHLRTEAGRAAEALPLLERTAEIYHDLGAVHSEGSARLNLGEAEKQLGRLDAALGHYRHALRLFRDAGSEHRAIGRTLSNIADTLLLLDRTHEAAELATEACTINNRVGNRVDEAVALEVLGHFHAADGDDAMARQQWAQAHVIFRELSHPRAATLGETLRAHAPEL</sequence>
<feature type="domain" description="HTH cro/C1-type" evidence="1">
    <location>
        <begin position="8"/>
        <end position="62"/>
    </location>
</feature>
<dbReference type="GO" id="GO:0043531">
    <property type="term" value="F:ADP binding"/>
    <property type="evidence" value="ECO:0007669"/>
    <property type="project" value="InterPro"/>
</dbReference>
<reference evidence="2" key="1">
    <citation type="submission" date="2020-11" db="EMBL/GenBank/DDBJ databases">
        <title>Isolation and identification of active actinomycetes.</title>
        <authorList>
            <person name="Yu B."/>
        </authorList>
    </citation>
    <scope>NUCLEOTIDE SEQUENCE</scope>
    <source>
        <strain evidence="2">NEAU-YB345</strain>
    </source>
</reference>
<dbReference type="CDD" id="cd00093">
    <property type="entry name" value="HTH_XRE"/>
    <property type="match status" value="1"/>
</dbReference>
<dbReference type="InterPro" id="IPR011990">
    <property type="entry name" value="TPR-like_helical_dom_sf"/>
</dbReference>
<dbReference type="RefSeq" id="WP_196195103.1">
    <property type="nucleotide sequence ID" value="NZ_JADPRT010000007.1"/>
</dbReference>
<organism evidence="2 3">
    <name type="scientific">Streptacidiphilus fuscans</name>
    <dbReference type="NCBI Taxonomy" id="2789292"/>
    <lineage>
        <taxon>Bacteria</taxon>
        <taxon>Bacillati</taxon>
        <taxon>Actinomycetota</taxon>
        <taxon>Actinomycetes</taxon>
        <taxon>Kitasatosporales</taxon>
        <taxon>Streptomycetaceae</taxon>
        <taxon>Streptacidiphilus</taxon>
    </lineage>
</organism>